<gene>
    <name evidence="1" type="ORF">KI387_001472</name>
</gene>
<dbReference type="Proteomes" id="UP000824469">
    <property type="component" value="Unassembled WGS sequence"/>
</dbReference>
<reference evidence="1 2" key="1">
    <citation type="journal article" date="2021" name="Nat. Plants">
        <title>The Taxus genome provides insights into paclitaxel biosynthesis.</title>
        <authorList>
            <person name="Xiong X."/>
            <person name="Gou J."/>
            <person name="Liao Q."/>
            <person name="Li Y."/>
            <person name="Zhou Q."/>
            <person name="Bi G."/>
            <person name="Li C."/>
            <person name="Du R."/>
            <person name="Wang X."/>
            <person name="Sun T."/>
            <person name="Guo L."/>
            <person name="Liang H."/>
            <person name="Lu P."/>
            <person name="Wu Y."/>
            <person name="Zhang Z."/>
            <person name="Ro D.K."/>
            <person name="Shang Y."/>
            <person name="Huang S."/>
            <person name="Yan J."/>
        </authorList>
    </citation>
    <scope>NUCLEOTIDE SEQUENCE [LARGE SCALE GENOMIC DNA]</scope>
    <source>
        <strain evidence="1">Ta-2019</strain>
    </source>
</reference>
<organism evidence="1 2">
    <name type="scientific">Taxus chinensis</name>
    <name type="common">Chinese yew</name>
    <name type="synonym">Taxus wallichiana var. chinensis</name>
    <dbReference type="NCBI Taxonomy" id="29808"/>
    <lineage>
        <taxon>Eukaryota</taxon>
        <taxon>Viridiplantae</taxon>
        <taxon>Streptophyta</taxon>
        <taxon>Embryophyta</taxon>
        <taxon>Tracheophyta</taxon>
        <taxon>Spermatophyta</taxon>
        <taxon>Pinopsida</taxon>
        <taxon>Pinidae</taxon>
        <taxon>Conifers II</taxon>
        <taxon>Cupressales</taxon>
        <taxon>Taxaceae</taxon>
        <taxon>Taxus</taxon>
    </lineage>
</organism>
<keyword evidence="2" id="KW-1185">Reference proteome</keyword>
<sequence>MVENKCADVKRNDTAELASRALKKSQTPSNIITGFKRTGIWSLNYDALLNDMACSQAFDMQGATHGVELNGALGNPSNIINNKEGSSYFLSNNDLSLPSQVNPPQWVEDAMKNMGYKLPSSIKDQILNLRSFPEGLEQEAIIHYYADVGDEDEQDEVEFQEDAQKN</sequence>
<comment type="caution">
    <text evidence="1">The sequence shown here is derived from an EMBL/GenBank/DDBJ whole genome shotgun (WGS) entry which is preliminary data.</text>
</comment>
<dbReference type="EMBL" id="JAHRHJ020000001">
    <property type="protein sequence ID" value="KAH9329364.1"/>
    <property type="molecule type" value="Genomic_DNA"/>
</dbReference>
<proteinExistence type="predicted"/>
<protein>
    <submittedName>
        <fullName evidence="1">Uncharacterized protein</fullName>
    </submittedName>
</protein>
<evidence type="ECO:0000313" key="1">
    <source>
        <dbReference type="EMBL" id="KAH9329364.1"/>
    </source>
</evidence>
<accession>A0AA38GTG3</accession>
<dbReference type="AlphaFoldDB" id="A0AA38GTG3"/>
<name>A0AA38GTG3_TAXCH</name>
<evidence type="ECO:0000313" key="2">
    <source>
        <dbReference type="Proteomes" id="UP000824469"/>
    </source>
</evidence>